<dbReference type="EMBL" id="JBCEZU010000100">
    <property type="protein sequence ID" value="KAK9530736.1"/>
    <property type="molecule type" value="Genomic_DNA"/>
</dbReference>
<feature type="region of interest" description="Disordered" evidence="1">
    <location>
        <begin position="273"/>
        <end position="295"/>
    </location>
</feature>
<reference evidence="2 3" key="1">
    <citation type="journal article" date="2024" name="Genome Biol. Evol.">
        <title>Chromosome-level genome assembly of the viviparous eelpout Zoarces viviparus.</title>
        <authorList>
            <person name="Fuhrmann N."/>
            <person name="Brasseur M.V."/>
            <person name="Bakowski C.E."/>
            <person name="Podsiadlowski L."/>
            <person name="Prost S."/>
            <person name="Krehenwinkel H."/>
            <person name="Mayer C."/>
        </authorList>
    </citation>
    <scope>NUCLEOTIDE SEQUENCE [LARGE SCALE GENOMIC DNA]</scope>
    <source>
        <strain evidence="2">NO-MEL_2022_Ind0_liver</strain>
    </source>
</reference>
<evidence type="ECO:0000313" key="3">
    <source>
        <dbReference type="Proteomes" id="UP001488805"/>
    </source>
</evidence>
<protein>
    <submittedName>
        <fullName evidence="2">Uncharacterized protein</fullName>
    </submittedName>
</protein>
<feature type="region of interest" description="Disordered" evidence="1">
    <location>
        <begin position="329"/>
        <end position="368"/>
    </location>
</feature>
<feature type="compositionally biased region" description="Low complexity" evidence="1">
    <location>
        <begin position="137"/>
        <end position="152"/>
    </location>
</feature>
<feature type="region of interest" description="Disordered" evidence="1">
    <location>
        <begin position="137"/>
        <end position="236"/>
    </location>
</feature>
<dbReference type="AlphaFoldDB" id="A0AAW1F722"/>
<proteinExistence type="predicted"/>
<organism evidence="2 3">
    <name type="scientific">Zoarces viviparus</name>
    <name type="common">Viviparous eelpout</name>
    <name type="synonym">Blennius viviparus</name>
    <dbReference type="NCBI Taxonomy" id="48416"/>
    <lineage>
        <taxon>Eukaryota</taxon>
        <taxon>Metazoa</taxon>
        <taxon>Chordata</taxon>
        <taxon>Craniata</taxon>
        <taxon>Vertebrata</taxon>
        <taxon>Euteleostomi</taxon>
        <taxon>Actinopterygii</taxon>
        <taxon>Neopterygii</taxon>
        <taxon>Teleostei</taxon>
        <taxon>Neoteleostei</taxon>
        <taxon>Acanthomorphata</taxon>
        <taxon>Eupercaria</taxon>
        <taxon>Perciformes</taxon>
        <taxon>Cottioidei</taxon>
        <taxon>Zoarcales</taxon>
        <taxon>Zoarcidae</taxon>
        <taxon>Zoarcinae</taxon>
        <taxon>Zoarces</taxon>
    </lineage>
</organism>
<comment type="caution">
    <text evidence="2">The sequence shown here is derived from an EMBL/GenBank/DDBJ whole genome shotgun (WGS) entry which is preliminary data.</text>
</comment>
<evidence type="ECO:0000313" key="2">
    <source>
        <dbReference type="EMBL" id="KAK9530736.1"/>
    </source>
</evidence>
<sequence length="368" mass="39670">MNKRSVAINGGASPACANGSNTQCGQLSEKVSEANQVSLSAQDRDCKTRPGPGHVATRSQEPRERPSSTVSVSNVTPRCHQRRWSHDFGKCGTSPVITVRKDKKEPQPPLRGVSVLRPHAAPHLSLKRYSCPPFGVFGSSSSSSSSSTSSCSSPPPVQTSVITGRDPLGWKLRPKSSSTSPRARTNRLSLQIPLPVVLPEPEPSPAINSRSVDAANPDPPVRPKPPRRRHSDSSAFLRSLETPLPVVTLEELRDVHLSPLTLLDESDDVFAGGDEEGAGVTARPRKIPPPVPEKTSVARQIAKLMTHAHRRRGPFAANEEIIYSSVIKPKAKRSHQTEDHSGLNAGITAGLRVDTSCDRERSTPRFPG</sequence>
<feature type="compositionally biased region" description="Basic and acidic residues" evidence="1">
    <location>
        <begin position="355"/>
        <end position="368"/>
    </location>
</feature>
<feature type="compositionally biased region" description="Low complexity" evidence="1">
    <location>
        <begin position="67"/>
        <end position="76"/>
    </location>
</feature>
<feature type="region of interest" description="Disordered" evidence="1">
    <location>
        <begin position="1"/>
        <end position="116"/>
    </location>
</feature>
<evidence type="ECO:0000256" key="1">
    <source>
        <dbReference type="SAM" id="MobiDB-lite"/>
    </source>
</evidence>
<accession>A0AAW1F722</accession>
<dbReference type="Proteomes" id="UP001488805">
    <property type="component" value="Unassembled WGS sequence"/>
</dbReference>
<feature type="compositionally biased region" description="Polar residues" evidence="1">
    <location>
        <begin position="175"/>
        <end position="189"/>
    </location>
</feature>
<name>A0AAW1F722_ZOAVI</name>
<keyword evidence="3" id="KW-1185">Reference proteome</keyword>
<gene>
    <name evidence="2" type="ORF">VZT92_012222</name>
</gene>